<dbReference type="EMBL" id="UZAL01029290">
    <property type="protein sequence ID" value="VDP47229.1"/>
    <property type="molecule type" value="Genomic_DNA"/>
</dbReference>
<name>A0A183P3I4_9TREM</name>
<reference evidence="2 3" key="1">
    <citation type="submission" date="2018-11" db="EMBL/GenBank/DDBJ databases">
        <authorList>
            <consortium name="Pathogen Informatics"/>
        </authorList>
    </citation>
    <scope>NUCLEOTIDE SEQUENCE [LARGE SCALE GENOMIC DNA]</scope>
    <source>
        <strain>Denwood</strain>
        <strain evidence="3">Zambia</strain>
    </source>
</reference>
<dbReference type="AlphaFoldDB" id="A0A183P3I4"/>
<feature type="region of interest" description="Disordered" evidence="1">
    <location>
        <begin position="1"/>
        <end position="69"/>
    </location>
</feature>
<keyword evidence="3" id="KW-1185">Reference proteome</keyword>
<organism evidence="2 3">
    <name type="scientific">Schistosoma mattheei</name>
    <dbReference type="NCBI Taxonomy" id="31246"/>
    <lineage>
        <taxon>Eukaryota</taxon>
        <taxon>Metazoa</taxon>
        <taxon>Spiralia</taxon>
        <taxon>Lophotrochozoa</taxon>
        <taxon>Platyhelminthes</taxon>
        <taxon>Trematoda</taxon>
        <taxon>Digenea</taxon>
        <taxon>Strigeidida</taxon>
        <taxon>Schistosomatoidea</taxon>
        <taxon>Schistosomatidae</taxon>
        <taxon>Schistosoma</taxon>
    </lineage>
</organism>
<proteinExistence type="predicted"/>
<sequence>MLPTTDSNKDEKGSGPKEASSQGIDPYGNPEKDSRKEEQENSSRTGTEDASAQVEYIEANKQVKTSTRVDKQKYVEDLETISKNAATEKNIKQLYDTTKKLVVKYSKPERLRNGWVEHSEELLNKLAPLNPPDIEAPHTDCSMAITPPTIEEIEMVIRQISSGKAVLPDNIPRTNVDEDN</sequence>
<evidence type="ECO:0000313" key="2">
    <source>
        <dbReference type="EMBL" id="VDP47229.1"/>
    </source>
</evidence>
<feature type="compositionally biased region" description="Basic and acidic residues" evidence="1">
    <location>
        <begin position="30"/>
        <end position="41"/>
    </location>
</feature>
<accession>A0A183P3I4</accession>
<protein>
    <submittedName>
        <fullName evidence="2">Uncharacterized protein</fullName>
    </submittedName>
</protein>
<dbReference type="STRING" id="31246.A0A183P3I4"/>
<evidence type="ECO:0000313" key="3">
    <source>
        <dbReference type="Proteomes" id="UP000269396"/>
    </source>
</evidence>
<dbReference type="Proteomes" id="UP000269396">
    <property type="component" value="Unassembled WGS sequence"/>
</dbReference>
<evidence type="ECO:0000256" key="1">
    <source>
        <dbReference type="SAM" id="MobiDB-lite"/>
    </source>
</evidence>
<gene>
    <name evidence="2" type="ORF">SMTD_LOCUS8920</name>
</gene>